<dbReference type="NCBIfam" id="NF006505">
    <property type="entry name" value="PRK08939.1"/>
    <property type="match status" value="1"/>
</dbReference>
<dbReference type="PANTHER" id="PTHR30050">
    <property type="entry name" value="CHROMOSOMAL REPLICATION INITIATOR PROTEIN DNAA"/>
    <property type="match status" value="1"/>
</dbReference>
<dbReference type="SUPFAM" id="SSF52540">
    <property type="entry name" value="P-loop containing nucleoside triphosphate hydrolases"/>
    <property type="match status" value="1"/>
</dbReference>
<dbReference type="Proteomes" id="UP001519343">
    <property type="component" value="Unassembled WGS sequence"/>
</dbReference>
<evidence type="ECO:0000313" key="4">
    <source>
        <dbReference type="Proteomes" id="UP001519343"/>
    </source>
</evidence>
<feature type="domain" description="Primosomal DnaI N-terminal" evidence="2">
    <location>
        <begin position="2"/>
        <end position="99"/>
    </location>
</feature>
<comment type="caution">
    <text evidence="3">The sequence shown here is derived from an EMBL/GenBank/DDBJ whole genome shotgun (WGS) entry which is preliminary data.</text>
</comment>
<name>A0ABS4GJ77_9BACL</name>
<dbReference type="Pfam" id="PF07319">
    <property type="entry name" value="DnaI_N"/>
    <property type="match status" value="1"/>
</dbReference>
<accession>A0ABS4GJ77</accession>
<reference evidence="3 4" key="1">
    <citation type="submission" date="2021-03" db="EMBL/GenBank/DDBJ databases">
        <title>Genomic Encyclopedia of Type Strains, Phase IV (KMG-IV): sequencing the most valuable type-strain genomes for metagenomic binning, comparative biology and taxonomic classification.</title>
        <authorList>
            <person name="Goeker M."/>
        </authorList>
    </citation>
    <scope>NUCLEOTIDE SEQUENCE [LARGE SCALE GENOMIC DNA]</scope>
    <source>
        <strain evidence="3 4">DSM 24738</strain>
    </source>
</reference>
<protein>
    <submittedName>
        <fullName evidence="3">Primosomal protein DnaI</fullName>
    </submittedName>
</protein>
<sequence length="315" mass="35999">MMQSIQKSLSQIERNKPKGIPTLEEIKQEILESDLVKQFCQQHPDLDSSIVEGSLSKLDQVIREEKNCERCSTLANCPNLVKGHKARPTWTGNYIEAVYTPCAKWIQKKQQQKREELIKSHHIPHDVLSASFQNFTQDTKRIEAFRALLEFCLKAEPGSKEVRTKGIYLYGPLGVGKSHLMAATARKLADRGISSLMVYTPDFFREMKESLQDNSLQEKVTVLKKVPVLILDDIGAESISPWARDEILGAILQYRITENLPTLYTSNYNYELLEEHFSHSAKGGIELMKAKRIMERIIHYTNAYMVDGMNRRANG</sequence>
<proteinExistence type="predicted"/>
<dbReference type="CDD" id="cd00009">
    <property type="entry name" value="AAA"/>
    <property type="match status" value="1"/>
</dbReference>
<dbReference type="InterPro" id="IPR009928">
    <property type="entry name" value="DnaI_N"/>
</dbReference>
<evidence type="ECO:0000259" key="1">
    <source>
        <dbReference type="Pfam" id="PF01695"/>
    </source>
</evidence>
<dbReference type="InterPro" id="IPR002611">
    <property type="entry name" value="IstB_ATP-bd"/>
</dbReference>
<organism evidence="3 4">
    <name type="scientific">Ammoniphilus resinae</name>
    <dbReference type="NCBI Taxonomy" id="861532"/>
    <lineage>
        <taxon>Bacteria</taxon>
        <taxon>Bacillati</taxon>
        <taxon>Bacillota</taxon>
        <taxon>Bacilli</taxon>
        <taxon>Bacillales</taxon>
        <taxon>Paenibacillaceae</taxon>
        <taxon>Aneurinibacillus group</taxon>
        <taxon>Ammoniphilus</taxon>
    </lineage>
</organism>
<feature type="domain" description="IstB-like ATP-binding" evidence="1">
    <location>
        <begin position="165"/>
        <end position="309"/>
    </location>
</feature>
<dbReference type="Gene3D" id="3.40.50.300">
    <property type="entry name" value="P-loop containing nucleotide triphosphate hydrolases"/>
    <property type="match status" value="1"/>
</dbReference>
<dbReference type="PANTHER" id="PTHR30050:SF8">
    <property type="entry name" value="PRIMOSOMAL PROTEIN DNAI"/>
    <property type="match status" value="1"/>
</dbReference>
<gene>
    <name evidence="3" type="ORF">J2Z37_000305</name>
</gene>
<keyword evidence="4" id="KW-1185">Reference proteome</keyword>
<evidence type="ECO:0000313" key="3">
    <source>
        <dbReference type="EMBL" id="MBP1930318.1"/>
    </source>
</evidence>
<dbReference type="RefSeq" id="WP_209808234.1">
    <property type="nucleotide sequence ID" value="NZ_JAGGKT010000001.1"/>
</dbReference>
<dbReference type="Pfam" id="PF01695">
    <property type="entry name" value="IstB_IS21"/>
    <property type="match status" value="1"/>
</dbReference>
<dbReference type="InterPro" id="IPR027417">
    <property type="entry name" value="P-loop_NTPase"/>
</dbReference>
<dbReference type="EMBL" id="JAGGKT010000001">
    <property type="protein sequence ID" value="MBP1930318.1"/>
    <property type="molecule type" value="Genomic_DNA"/>
</dbReference>
<evidence type="ECO:0000259" key="2">
    <source>
        <dbReference type="Pfam" id="PF07319"/>
    </source>
</evidence>